<keyword evidence="1" id="KW-0805">Transcription regulation</keyword>
<proteinExistence type="predicted"/>
<name>A0AA38G9M8_TAXCH</name>
<dbReference type="InterPro" id="IPR045239">
    <property type="entry name" value="bHLH95_bHLH"/>
</dbReference>
<dbReference type="SMART" id="SM00353">
    <property type="entry name" value="HLH"/>
    <property type="match status" value="1"/>
</dbReference>
<comment type="caution">
    <text evidence="5">The sequence shown here is derived from an EMBL/GenBank/DDBJ whole genome shotgun (WGS) entry which is preliminary data.</text>
</comment>
<sequence>MDETWDDPHNGSSLPFYDQDVFHLHGVSYHSTDSALQELSFDLPHAAAAPTDISGAHIEYMDGSEDHASSSFSNHGADKVARAMEKKKAMSSSKARRNHALSLPRAAYRTESQRHNHILAERQRREEMNEKFSILRTILPKLTKKDKASIVTDTINYVRELEKRVRYLQDFMSKARTKRSKENFCRVDHEIKHKKFKDIKMVNDEYNQANAVLPHIELQNIGSQAVIKLVCPRSQGLVLRTHKALVECKVDLLQSNVTTLDNNAIHYFTVQ</sequence>
<dbReference type="SUPFAM" id="SSF47459">
    <property type="entry name" value="HLH, helix-loop-helix DNA-binding domain"/>
    <property type="match status" value="1"/>
</dbReference>
<organism evidence="5 6">
    <name type="scientific">Taxus chinensis</name>
    <name type="common">Chinese yew</name>
    <name type="synonym">Taxus wallichiana var. chinensis</name>
    <dbReference type="NCBI Taxonomy" id="29808"/>
    <lineage>
        <taxon>Eukaryota</taxon>
        <taxon>Viridiplantae</taxon>
        <taxon>Streptophyta</taxon>
        <taxon>Embryophyta</taxon>
        <taxon>Tracheophyta</taxon>
        <taxon>Spermatophyta</taxon>
        <taxon>Pinopsida</taxon>
        <taxon>Pinidae</taxon>
        <taxon>Conifers II</taxon>
        <taxon>Cupressales</taxon>
        <taxon>Taxaceae</taxon>
        <taxon>Taxus</taxon>
    </lineage>
</organism>
<reference evidence="5 6" key="1">
    <citation type="journal article" date="2021" name="Nat. Plants">
        <title>The Taxus genome provides insights into paclitaxel biosynthesis.</title>
        <authorList>
            <person name="Xiong X."/>
            <person name="Gou J."/>
            <person name="Liao Q."/>
            <person name="Li Y."/>
            <person name="Zhou Q."/>
            <person name="Bi G."/>
            <person name="Li C."/>
            <person name="Du R."/>
            <person name="Wang X."/>
            <person name="Sun T."/>
            <person name="Guo L."/>
            <person name="Liang H."/>
            <person name="Lu P."/>
            <person name="Wu Y."/>
            <person name="Zhang Z."/>
            <person name="Ro D.K."/>
            <person name="Shang Y."/>
            <person name="Huang S."/>
            <person name="Yan J."/>
        </authorList>
    </citation>
    <scope>NUCLEOTIDE SEQUENCE [LARGE SCALE GENOMIC DNA]</scope>
    <source>
        <strain evidence="5">Ta-2019</strain>
    </source>
</reference>
<feature type="non-terminal residue" evidence="5">
    <location>
        <position position="271"/>
    </location>
</feature>
<keyword evidence="2" id="KW-0804">Transcription</keyword>
<evidence type="ECO:0000259" key="4">
    <source>
        <dbReference type="PROSITE" id="PS50888"/>
    </source>
</evidence>
<dbReference type="EMBL" id="JAHRHJ020000004">
    <property type="protein sequence ID" value="KAH9317453.1"/>
    <property type="molecule type" value="Genomic_DNA"/>
</dbReference>
<dbReference type="InterPro" id="IPR011598">
    <property type="entry name" value="bHLH_dom"/>
</dbReference>
<accession>A0AA38G9M8</accession>
<dbReference type="OMA" id="EDECKIG"/>
<keyword evidence="6" id="KW-1185">Reference proteome</keyword>
<dbReference type="CDD" id="cd11393">
    <property type="entry name" value="bHLH_AtbHLH_like"/>
    <property type="match status" value="1"/>
</dbReference>
<dbReference type="Gene3D" id="4.10.280.10">
    <property type="entry name" value="Helix-loop-helix DNA-binding domain"/>
    <property type="match status" value="1"/>
</dbReference>
<dbReference type="InterPro" id="IPR052610">
    <property type="entry name" value="bHLH_transcription_regulator"/>
</dbReference>
<evidence type="ECO:0000256" key="2">
    <source>
        <dbReference type="ARBA" id="ARBA00023163"/>
    </source>
</evidence>
<evidence type="ECO:0000313" key="5">
    <source>
        <dbReference type="EMBL" id="KAH9317453.1"/>
    </source>
</evidence>
<dbReference type="Pfam" id="PF00010">
    <property type="entry name" value="HLH"/>
    <property type="match status" value="1"/>
</dbReference>
<dbReference type="AlphaFoldDB" id="A0AA38G9M8"/>
<dbReference type="InterPro" id="IPR036638">
    <property type="entry name" value="HLH_DNA-bd_sf"/>
</dbReference>
<dbReference type="PROSITE" id="PS50888">
    <property type="entry name" value="BHLH"/>
    <property type="match status" value="1"/>
</dbReference>
<protein>
    <recommendedName>
        <fullName evidence="4">BHLH domain-containing protein</fullName>
    </recommendedName>
</protein>
<dbReference type="Proteomes" id="UP000824469">
    <property type="component" value="Unassembled WGS sequence"/>
</dbReference>
<evidence type="ECO:0000256" key="1">
    <source>
        <dbReference type="ARBA" id="ARBA00023015"/>
    </source>
</evidence>
<gene>
    <name evidence="5" type="ORF">KI387_019222</name>
</gene>
<dbReference type="GO" id="GO:0046983">
    <property type="term" value="F:protein dimerization activity"/>
    <property type="evidence" value="ECO:0007669"/>
    <property type="project" value="InterPro"/>
</dbReference>
<feature type="region of interest" description="Disordered" evidence="3">
    <location>
        <begin position="85"/>
        <end position="108"/>
    </location>
</feature>
<dbReference type="PANTHER" id="PTHR45959">
    <property type="entry name" value="BHLH TRANSCRIPTION FACTOR"/>
    <property type="match status" value="1"/>
</dbReference>
<evidence type="ECO:0000256" key="3">
    <source>
        <dbReference type="SAM" id="MobiDB-lite"/>
    </source>
</evidence>
<dbReference type="PANTHER" id="PTHR45959:SF63">
    <property type="entry name" value="BHLH DOMAIN-CONTAINING PROTEIN"/>
    <property type="match status" value="1"/>
</dbReference>
<feature type="domain" description="BHLH" evidence="4">
    <location>
        <begin position="112"/>
        <end position="161"/>
    </location>
</feature>
<evidence type="ECO:0000313" key="6">
    <source>
        <dbReference type="Proteomes" id="UP000824469"/>
    </source>
</evidence>